<keyword evidence="3" id="KW-1185">Reference proteome</keyword>
<feature type="region of interest" description="Disordered" evidence="1">
    <location>
        <begin position="48"/>
        <end position="77"/>
    </location>
</feature>
<proteinExistence type="predicted"/>
<feature type="compositionally biased region" description="Basic and acidic residues" evidence="1">
    <location>
        <begin position="64"/>
        <end position="77"/>
    </location>
</feature>
<name>A0ABQ9ZM32_9CRUS</name>
<evidence type="ECO:0000256" key="1">
    <source>
        <dbReference type="SAM" id="MobiDB-lite"/>
    </source>
</evidence>
<reference evidence="2 3" key="1">
    <citation type="journal article" date="2023" name="Nucleic Acids Res.">
        <title>The hologenome of Daphnia magna reveals possible DNA methylation and microbiome-mediated evolution of the host genome.</title>
        <authorList>
            <person name="Chaturvedi A."/>
            <person name="Li X."/>
            <person name="Dhandapani V."/>
            <person name="Marshall H."/>
            <person name="Kissane S."/>
            <person name="Cuenca-Cambronero M."/>
            <person name="Asole G."/>
            <person name="Calvet F."/>
            <person name="Ruiz-Romero M."/>
            <person name="Marangio P."/>
            <person name="Guigo R."/>
            <person name="Rago D."/>
            <person name="Mirbahai L."/>
            <person name="Eastwood N."/>
            <person name="Colbourne J.K."/>
            <person name="Zhou J."/>
            <person name="Mallon E."/>
            <person name="Orsini L."/>
        </authorList>
    </citation>
    <scope>NUCLEOTIDE SEQUENCE [LARGE SCALE GENOMIC DNA]</scope>
    <source>
        <strain evidence="2">LRV0_1</strain>
    </source>
</reference>
<evidence type="ECO:0000313" key="2">
    <source>
        <dbReference type="EMBL" id="KAK4014002.1"/>
    </source>
</evidence>
<dbReference type="EMBL" id="JAOYFB010000004">
    <property type="protein sequence ID" value="KAK4014002.1"/>
    <property type="molecule type" value="Genomic_DNA"/>
</dbReference>
<gene>
    <name evidence="2" type="ORF">OUZ56_026550</name>
</gene>
<organism evidence="2 3">
    <name type="scientific">Daphnia magna</name>
    <dbReference type="NCBI Taxonomy" id="35525"/>
    <lineage>
        <taxon>Eukaryota</taxon>
        <taxon>Metazoa</taxon>
        <taxon>Ecdysozoa</taxon>
        <taxon>Arthropoda</taxon>
        <taxon>Crustacea</taxon>
        <taxon>Branchiopoda</taxon>
        <taxon>Diplostraca</taxon>
        <taxon>Cladocera</taxon>
        <taxon>Anomopoda</taxon>
        <taxon>Daphniidae</taxon>
        <taxon>Daphnia</taxon>
    </lineage>
</organism>
<comment type="caution">
    <text evidence="2">The sequence shown here is derived from an EMBL/GenBank/DDBJ whole genome shotgun (WGS) entry which is preliminary data.</text>
</comment>
<sequence>MVSAGHRHSLRHRHHHRFKFIHGHNRKDEEYYCDYVLLGNRLVRQQAATSCGKSNRNASLATISEHDERRKKKGQDEKTAMLCCGRKKVAMYIMLWGG</sequence>
<evidence type="ECO:0000313" key="3">
    <source>
        <dbReference type="Proteomes" id="UP001234178"/>
    </source>
</evidence>
<dbReference type="Proteomes" id="UP001234178">
    <property type="component" value="Unassembled WGS sequence"/>
</dbReference>
<accession>A0ABQ9ZM32</accession>
<protein>
    <submittedName>
        <fullName evidence="2">Uncharacterized protein</fullName>
    </submittedName>
</protein>
<feature type="compositionally biased region" description="Polar residues" evidence="1">
    <location>
        <begin position="48"/>
        <end position="62"/>
    </location>
</feature>